<gene>
    <name evidence="3" type="ORF">E0486_07830</name>
</gene>
<evidence type="ECO:0000313" key="3">
    <source>
        <dbReference type="EMBL" id="TCZ72964.1"/>
    </source>
</evidence>
<feature type="domain" description="Glucose/Sorbosone dehydrogenase" evidence="2">
    <location>
        <begin position="47"/>
        <end position="304"/>
    </location>
</feature>
<dbReference type="EMBL" id="SKFH01000009">
    <property type="protein sequence ID" value="TCZ72964.1"/>
    <property type="molecule type" value="Genomic_DNA"/>
</dbReference>
<keyword evidence="4" id="KW-1185">Reference proteome</keyword>
<accession>A0A4R4E0L7</accession>
<evidence type="ECO:0000256" key="1">
    <source>
        <dbReference type="SAM" id="SignalP"/>
    </source>
</evidence>
<comment type="caution">
    <text evidence="3">The sequence shown here is derived from an EMBL/GenBank/DDBJ whole genome shotgun (WGS) entry which is preliminary data.</text>
</comment>
<dbReference type="Gene3D" id="2.120.10.30">
    <property type="entry name" value="TolB, C-terminal domain"/>
    <property type="match status" value="1"/>
</dbReference>
<feature type="signal peptide" evidence="1">
    <location>
        <begin position="1"/>
        <end position="23"/>
    </location>
</feature>
<evidence type="ECO:0000313" key="4">
    <source>
        <dbReference type="Proteomes" id="UP000295164"/>
    </source>
</evidence>
<evidence type="ECO:0000259" key="2">
    <source>
        <dbReference type="Pfam" id="PF07995"/>
    </source>
</evidence>
<dbReference type="OrthoDB" id="9770043at2"/>
<dbReference type="PROSITE" id="PS51257">
    <property type="entry name" value="PROKAR_LIPOPROTEIN"/>
    <property type="match status" value="1"/>
</dbReference>
<dbReference type="InterPro" id="IPR012938">
    <property type="entry name" value="Glc/Sorbosone_DH"/>
</dbReference>
<dbReference type="InterPro" id="IPR011042">
    <property type="entry name" value="6-blade_b-propeller_TolB-like"/>
</dbReference>
<dbReference type="RefSeq" id="WP_131851599.1">
    <property type="nucleotide sequence ID" value="NZ_SKFH01000009.1"/>
</dbReference>
<dbReference type="PANTHER" id="PTHR19328:SF75">
    <property type="entry name" value="ALDOSE SUGAR DEHYDROGENASE YLII"/>
    <property type="match status" value="1"/>
</dbReference>
<dbReference type="Pfam" id="PF07995">
    <property type="entry name" value="GSDH"/>
    <property type="match status" value="1"/>
</dbReference>
<dbReference type="PANTHER" id="PTHR19328">
    <property type="entry name" value="HEDGEHOG-INTERACTING PROTEIN"/>
    <property type="match status" value="1"/>
</dbReference>
<dbReference type="InterPro" id="IPR011041">
    <property type="entry name" value="Quinoprot_gluc/sorb_DH_b-prop"/>
</dbReference>
<proteinExistence type="predicted"/>
<sequence length="447" mass="47705">MNTRFPIPAVLALLLLTSALSCKRDNDDNTPVDVQPALQVVAENLVSPLSIVEAPDGSRRMFIVDQAGKIWLLPPGGSVAATPFLDLSSRIVPLMPAYDERGLLSLAFHPNFSSNGKLYVFYTAPPRAGGPAPGASWDNLTRVSEFTVSPATANTVDLATERVVLEYDHPQFNHNGGTLAFGPDGFLYISIGDGGNKDDVGPGHGPDWYAANAGGNAQNLNSLLGKVLRIDVNGTPYNIPADNPYATASNARHEIYAFGFRNPYRFSFDMGGTRQLILGDAGQSLWEEVNVVTRGGNYGWNVREGRVCFNTDSDLLVRPTCPLQDSAGNLLQDPVLVLKNLAHPEGDGHTTVVVGGNVYRGSALPGLVGSYVFGAFSQGFTAPDGLLYVATPSGGTWNFSELRFRDRSTFGYFVKGFGQDLSGEVYVAVSSSLGLAGTTGKIVKIIP</sequence>
<organism evidence="3 4">
    <name type="scientific">Flaviaesturariibacter aridisoli</name>
    <dbReference type="NCBI Taxonomy" id="2545761"/>
    <lineage>
        <taxon>Bacteria</taxon>
        <taxon>Pseudomonadati</taxon>
        <taxon>Bacteroidota</taxon>
        <taxon>Chitinophagia</taxon>
        <taxon>Chitinophagales</taxon>
        <taxon>Chitinophagaceae</taxon>
        <taxon>Flaviaestuariibacter</taxon>
    </lineage>
</organism>
<dbReference type="Proteomes" id="UP000295164">
    <property type="component" value="Unassembled WGS sequence"/>
</dbReference>
<name>A0A4R4E0L7_9BACT</name>
<keyword evidence="1" id="KW-0732">Signal</keyword>
<dbReference type="AlphaFoldDB" id="A0A4R4E0L7"/>
<dbReference type="SUPFAM" id="SSF50952">
    <property type="entry name" value="Soluble quinoprotein glucose dehydrogenase"/>
    <property type="match status" value="1"/>
</dbReference>
<feature type="chain" id="PRO_5020327791" description="Glucose/Sorbosone dehydrogenase domain-containing protein" evidence="1">
    <location>
        <begin position="24"/>
        <end position="447"/>
    </location>
</feature>
<reference evidence="3 4" key="1">
    <citation type="submission" date="2019-03" db="EMBL/GenBank/DDBJ databases">
        <authorList>
            <person name="Kim M.K.M."/>
        </authorList>
    </citation>
    <scope>NUCLEOTIDE SEQUENCE [LARGE SCALE GENOMIC DNA]</scope>
    <source>
        <strain evidence="3 4">17J68-15</strain>
    </source>
</reference>
<protein>
    <recommendedName>
        <fullName evidence="2">Glucose/Sorbosone dehydrogenase domain-containing protein</fullName>
    </recommendedName>
</protein>